<accession>A0A4V2G1F0</accession>
<dbReference type="InterPro" id="IPR010496">
    <property type="entry name" value="AL/BT2_dom"/>
</dbReference>
<sequence length="275" mass="30195">MSAKAIAGCMVARIAGAETSALKSDHGFTSLFDGKTLNGWTSKARLANQPSLGVWRVEDSAIVGGQDRAGVGSYLVSDRTFSDFELEIEARPDWPADTGIYVRANEQGATGFQVNLDYRPHGSIGGYFGNGFGSFHAYEYGFTAERDASGHVTRLIPGKPQQPNDAGHLVKPDYMVSAEDLLKVWKLNDWNRFRIRSVGAVPTLTTWVNDLKVSELVTSKMVASDWNPNKVVDMVGRAGHISLEVHNNAPGDWLGNDRWAPGALCRWRSIRVREL</sequence>
<dbReference type="AlphaFoldDB" id="A0A4V2G1F0"/>
<dbReference type="RefSeq" id="WP_165420470.1">
    <property type="nucleotide sequence ID" value="NZ_SHKW01000008.1"/>
</dbReference>
<dbReference type="Pfam" id="PF06439">
    <property type="entry name" value="3keto-disac_hyd"/>
    <property type="match status" value="1"/>
</dbReference>
<dbReference type="Proteomes" id="UP000292958">
    <property type="component" value="Unassembled WGS sequence"/>
</dbReference>
<comment type="caution">
    <text evidence="2">The sequence shown here is derived from an EMBL/GenBank/DDBJ whole genome shotgun (WGS) entry which is preliminary data.</text>
</comment>
<reference evidence="2 3" key="1">
    <citation type="submission" date="2019-02" db="EMBL/GenBank/DDBJ databases">
        <title>Genomic Encyclopedia of Archaeal and Bacterial Type Strains, Phase II (KMG-II): from individual species to whole genera.</title>
        <authorList>
            <person name="Goeker M."/>
        </authorList>
    </citation>
    <scope>NUCLEOTIDE SEQUENCE [LARGE SCALE GENOMIC DNA]</scope>
    <source>
        <strain evidence="2 3">DSM 18101</strain>
    </source>
</reference>
<dbReference type="Gene3D" id="2.60.120.560">
    <property type="entry name" value="Exo-inulinase, domain 1"/>
    <property type="match status" value="1"/>
</dbReference>
<evidence type="ECO:0000259" key="1">
    <source>
        <dbReference type="Pfam" id="PF06439"/>
    </source>
</evidence>
<evidence type="ECO:0000313" key="3">
    <source>
        <dbReference type="Proteomes" id="UP000292958"/>
    </source>
</evidence>
<name>A0A4V2G1F0_9BACT</name>
<feature type="domain" description="3-keto-alpha-glucoside-1,2-lyase/3-keto-2-hydroxy-glucal hydratase" evidence="1">
    <location>
        <begin position="27"/>
        <end position="272"/>
    </location>
</feature>
<evidence type="ECO:0000313" key="2">
    <source>
        <dbReference type="EMBL" id="RZU29066.1"/>
    </source>
</evidence>
<organism evidence="2 3">
    <name type="scientific">Edaphobacter modestus</name>
    <dbReference type="NCBI Taxonomy" id="388466"/>
    <lineage>
        <taxon>Bacteria</taxon>
        <taxon>Pseudomonadati</taxon>
        <taxon>Acidobacteriota</taxon>
        <taxon>Terriglobia</taxon>
        <taxon>Terriglobales</taxon>
        <taxon>Acidobacteriaceae</taxon>
        <taxon>Edaphobacter</taxon>
    </lineage>
</organism>
<dbReference type="EMBL" id="SHKW01000008">
    <property type="protein sequence ID" value="RZU29066.1"/>
    <property type="molecule type" value="Genomic_DNA"/>
</dbReference>
<gene>
    <name evidence="2" type="ORF">BDD14_6660</name>
</gene>
<dbReference type="GO" id="GO:0016787">
    <property type="term" value="F:hydrolase activity"/>
    <property type="evidence" value="ECO:0007669"/>
    <property type="project" value="InterPro"/>
</dbReference>
<protein>
    <submittedName>
        <fullName evidence="2">Uncharacterized protein DUF1080</fullName>
    </submittedName>
</protein>
<proteinExistence type="predicted"/>
<keyword evidence="3" id="KW-1185">Reference proteome</keyword>